<evidence type="ECO:0000256" key="5">
    <source>
        <dbReference type="ARBA" id="ARBA00022763"/>
    </source>
</evidence>
<protein>
    <recommendedName>
        <fullName evidence="3">histone acetyltransferase</fullName>
        <ecNumber evidence="3">2.3.1.48</ecNumber>
    </recommendedName>
</protein>
<dbReference type="EC" id="2.3.1.48" evidence="3"/>
<dbReference type="InterPro" id="IPR002717">
    <property type="entry name" value="HAT_MYST-type"/>
</dbReference>
<dbReference type="OrthoDB" id="787137at2759"/>
<reference evidence="21 22" key="1">
    <citation type="journal article" date="2019" name="Sci. Rep.">
        <title>Comparative genomics of chytrid fungi reveal insights into the obligate biotrophic and pathogenic lifestyle of Synchytrium endobioticum.</title>
        <authorList>
            <person name="van de Vossenberg B.T.L.H."/>
            <person name="Warris S."/>
            <person name="Nguyen H.D.T."/>
            <person name="van Gent-Pelzer M.P.E."/>
            <person name="Joly D.L."/>
            <person name="van de Geest H.C."/>
            <person name="Bonants P.J.M."/>
            <person name="Smith D.S."/>
            <person name="Levesque C.A."/>
            <person name="van der Lee T.A.J."/>
        </authorList>
    </citation>
    <scope>NUCLEOTIDE SEQUENCE [LARGE SCALE GENOMIC DNA]</scope>
    <source>
        <strain evidence="21 22">CBS 675.73</strain>
    </source>
</reference>
<feature type="compositionally biased region" description="Low complexity" evidence="19">
    <location>
        <begin position="199"/>
        <end position="216"/>
    </location>
</feature>
<feature type="compositionally biased region" description="Basic and acidic residues" evidence="19">
    <location>
        <begin position="293"/>
        <end position="309"/>
    </location>
</feature>
<feature type="region of interest" description="Disordered" evidence="19">
    <location>
        <begin position="246"/>
        <end position="409"/>
    </location>
</feature>
<evidence type="ECO:0000256" key="18">
    <source>
        <dbReference type="PIRSR" id="PIRSR602717-51"/>
    </source>
</evidence>
<feature type="compositionally biased region" description="Low complexity" evidence="19">
    <location>
        <begin position="339"/>
        <end position="354"/>
    </location>
</feature>
<comment type="catalytic activity">
    <reaction evidence="16">
        <text>L-lysyl-[protein] + acetyl-CoA = N(6)-acetyl-L-lysyl-[protein] + CoA + H(+)</text>
        <dbReference type="Rhea" id="RHEA:45948"/>
        <dbReference type="Rhea" id="RHEA-COMP:9752"/>
        <dbReference type="Rhea" id="RHEA-COMP:10731"/>
        <dbReference type="ChEBI" id="CHEBI:15378"/>
        <dbReference type="ChEBI" id="CHEBI:29969"/>
        <dbReference type="ChEBI" id="CHEBI:57287"/>
        <dbReference type="ChEBI" id="CHEBI:57288"/>
        <dbReference type="ChEBI" id="CHEBI:61930"/>
    </reaction>
    <physiologicalReaction direction="left-to-right" evidence="16">
        <dbReference type="Rhea" id="RHEA:45949"/>
    </physiologicalReaction>
</comment>
<keyword evidence="8" id="KW-0805">Transcription regulation</keyword>
<dbReference type="InterPro" id="IPR036388">
    <property type="entry name" value="WH-like_DNA-bd_sf"/>
</dbReference>
<feature type="compositionally biased region" description="Gly residues" evidence="19">
    <location>
        <begin position="381"/>
        <end position="395"/>
    </location>
</feature>
<comment type="subcellular location">
    <subcellularLocation>
        <location evidence="1">Nucleus</location>
    </subcellularLocation>
</comment>
<feature type="region of interest" description="Disordered" evidence="19">
    <location>
        <begin position="190"/>
        <end position="234"/>
    </location>
</feature>
<evidence type="ECO:0000256" key="13">
    <source>
        <dbReference type="ARBA" id="ARBA00045805"/>
    </source>
</evidence>
<feature type="compositionally biased region" description="Pro residues" evidence="19">
    <location>
        <begin position="137"/>
        <end position="146"/>
    </location>
</feature>
<evidence type="ECO:0000256" key="2">
    <source>
        <dbReference type="ARBA" id="ARBA00010107"/>
    </source>
</evidence>
<dbReference type="InterPro" id="IPR050603">
    <property type="entry name" value="MYST_HAT"/>
</dbReference>
<evidence type="ECO:0000256" key="3">
    <source>
        <dbReference type="ARBA" id="ARBA00013184"/>
    </source>
</evidence>
<keyword evidence="12" id="KW-0539">Nucleus</keyword>
<dbReference type="Pfam" id="PF01853">
    <property type="entry name" value="MOZ_SAS"/>
    <property type="match status" value="1"/>
</dbReference>
<keyword evidence="10" id="KW-0804">Transcription</keyword>
<comment type="function">
    <text evidence="13">Catalytic component of the NuA4 histone acetyltransferase (HAT) complex which is involved in epigenetic transcriptional activation of selected genes principally by acetylation of nucleosomal histones H4, H3, H2B, H2A and H2A variant H2A.Z. Acetylates histone H4 to form H4K5ac, H4K8ac, H4K12ac and H4K16ac, histone H3 to form H3K14ac, and histone H2A to form H2AK4ac and H2AK7ac. The NuA4 complex is involved in the DNA damage response and is required for chromosome segregation. The NuA4 complex plays a direct role in repair of DNA double-strand breaks (DSBs) through homologous recombination. Recruitment to promoters depends on H3K4me. Also acetylates non-histone proteins. In addition to protein acetyltransferase, can use different acyl-CoA substrates, such as 2-hydroxyisobutanoyl-CoA (2-hydroxyisobutyryl-CoA) or (2E)-butenoyl-CoA (crotonyl-CoA), and is able to mediate protein 2-hydroxyisobutyrylation and crotonylation, respectively.</text>
</comment>
<dbReference type="PROSITE" id="PS51726">
    <property type="entry name" value="MYST_HAT"/>
    <property type="match status" value="1"/>
</dbReference>
<keyword evidence="7" id="KW-0007">Acetylation</keyword>
<accession>A0A507FLR0</accession>
<dbReference type="GO" id="GO:0106226">
    <property type="term" value="F:peptide 2-hydroxyisobutyryltransferase activity"/>
    <property type="evidence" value="ECO:0007669"/>
    <property type="project" value="RHEA"/>
</dbReference>
<dbReference type="GO" id="GO:0003712">
    <property type="term" value="F:transcription coregulator activity"/>
    <property type="evidence" value="ECO:0007669"/>
    <property type="project" value="TreeGrafter"/>
</dbReference>
<dbReference type="GO" id="GO:0003682">
    <property type="term" value="F:chromatin binding"/>
    <property type="evidence" value="ECO:0007669"/>
    <property type="project" value="TreeGrafter"/>
</dbReference>
<dbReference type="STRING" id="246404.A0A507FLR0"/>
<dbReference type="InterPro" id="IPR025995">
    <property type="entry name" value="Tudor-knot"/>
</dbReference>
<evidence type="ECO:0000256" key="14">
    <source>
        <dbReference type="ARBA" id="ARBA00047557"/>
    </source>
</evidence>
<feature type="compositionally biased region" description="Acidic residues" evidence="19">
    <location>
        <begin position="310"/>
        <end position="330"/>
    </location>
</feature>
<dbReference type="PANTHER" id="PTHR10615:SF218">
    <property type="entry name" value="HISTONE ACETYLTRANSFERASE ESA1"/>
    <property type="match status" value="1"/>
</dbReference>
<dbReference type="InterPro" id="IPR016197">
    <property type="entry name" value="Chromo-like_dom_sf"/>
</dbReference>
<dbReference type="GO" id="GO:0006281">
    <property type="term" value="P:DNA repair"/>
    <property type="evidence" value="ECO:0007669"/>
    <property type="project" value="UniProtKB-KW"/>
</dbReference>
<dbReference type="Proteomes" id="UP000320333">
    <property type="component" value="Unassembled WGS sequence"/>
</dbReference>
<evidence type="ECO:0000256" key="12">
    <source>
        <dbReference type="ARBA" id="ARBA00023242"/>
    </source>
</evidence>
<evidence type="ECO:0000256" key="7">
    <source>
        <dbReference type="ARBA" id="ARBA00022990"/>
    </source>
</evidence>
<evidence type="ECO:0000256" key="10">
    <source>
        <dbReference type="ARBA" id="ARBA00023163"/>
    </source>
</evidence>
<keyword evidence="22" id="KW-1185">Reference proteome</keyword>
<evidence type="ECO:0000313" key="21">
    <source>
        <dbReference type="EMBL" id="TPX76266.1"/>
    </source>
</evidence>
<dbReference type="FunFam" id="3.40.630.30:FF:000002">
    <property type="entry name" value="Histone acetyltransferase"/>
    <property type="match status" value="1"/>
</dbReference>
<dbReference type="Gene3D" id="1.10.10.10">
    <property type="entry name" value="Winged helix-like DNA-binding domain superfamily/Winged helix DNA-binding domain"/>
    <property type="match status" value="1"/>
</dbReference>
<evidence type="ECO:0000256" key="11">
    <source>
        <dbReference type="ARBA" id="ARBA00023204"/>
    </source>
</evidence>
<feature type="domain" description="MYST-type HAT" evidence="20">
    <location>
        <begin position="433"/>
        <end position="701"/>
    </location>
</feature>
<dbReference type="GO" id="GO:0004402">
    <property type="term" value="F:histone acetyltransferase activity"/>
    <property type="evidence" value="ECO:0007669"/>
    <property type="project" value="InterPro"/>
</dbReference>
<dbReference type="GO" id="GO:0000785">
    <property type="term" value="C:chromatin"/>
    <property type="evidence" value="ECO:0007669"/>
    <property type="project" value="TreeGrafter"/>
</dbReference>
<keyword evidence="4" id="KW-0808">Transferase</keyword>
<evidence type="ECO:0000256" key="4">
    <source>
        <dbReference type="ARBA" id="ARBA00022679"/>
    </source>
</evidence>
<comment type="catalytic activity">
    <reaction evidence="17">
        <text>L-lysyl-[histone] + acetyl-CoA = N(6)-acetyl-L-lysyl-[histone] + CoA + H(+)</text>
        <dbReference type="Rhea" id="RHEA:21992"/>
        <dbReference type="Rhea" id="RHEA-COMP:9845"/>
        <dbReference type="Rhea" id="RHEA-COMP:11338"/>
        <dbReference type="ChEBI" id="CHEBI:15378"/>
        <dbReference type="ChEBI" id="CHEBI:29969"/>
        <dbReference type="ChEBI" id="CHEBI:57287"/>
        <dbReference type="ChEBI" id="CHEBI:57288"/>
        <dbReference type="ChEBI" id="CHEBI:61930"/>
        <dbReference type="EC" id="2.3.1.48"/>
    </reaction>
    <physiologicalReaction direction="left-to-right" evidence="17">
        <dbReference type="Rhea" id="RHEA:21993"/>
    </physiologicalReaction>
</comment>
<feature type="compositionally biased region" description="Basic and acidic residues" evidence="19">
    <location>
        <begin position="355"/>
        <end position="380"/>
    </location>
</feature>
<dbReference type="EMBL" id="QEAP01000052">
    <property type="protein sequence ID" value="TPX76266.1"/>
    <property type="molecule type" value="Genomic_DNA"/>
</dbReference>
<evidence type="ECO:0000259" key="20">
    <source>
        <dbReference type="PROSITE" id="PS51726"/>
    </source>
</evidence>
<evidence type="ECO:0000256" key="16">
    <source>
        <dbReference type="ARBA" id="ARBA00047787"/>
    </source>
</evidence>
<dbReference type="Pfam" id="PF17772">
    <property type="entry name" value="zf-MYST"/>
    <property type="match status" value="1"/>
</dbReference>
<dbReference type="InterPro" id="IPR040706">
    <property type="entry name" value="Zf-MYST"/>
</dbReference>
<dbReference type="InterPro" id="IPR016181">
    <property type="entry name" value="Acyl_CoA_acyltransferase"/>
</dbReference>
<dbReference type="FunFam" id="1.10.10.10:FF:000022">
    <property type="entry name" value="Histone acetyltransferase"/>
    <property type="match status" value="1"/>
</dbReference>
<proteinExistence type="inferred from homology"/>
<comment type="catalytic activity">
    <reaction evidence="14">
        <text>2-hydroxyisobutanoyl-CoA + L-lysyl-[protein] = N(6)-(2-hydroxyisobutanoyl)-L-lysyl-[protein] + CoA + H(+)</text>
        <dbReference type="Rhea" id="RHEA:24180"/>
        <dbReference type="Rhea" id="RHEA-COMP:9752"/>
        <dbReference type="Rhea" id="RHEA-COMP:15921"/>
        <dbReference type="ChEBI" id="CHEBI:15378"/>
        <dbReference type="ChEBI" id="CHEBI:29969"/>
        <dbReference type="ChEBI" id="CHEBI:57287"/>
        <dbReference type="ChEBI" id="CHEBI:131780"/>
        <dbReference type="ChEBI" id="CHEBI:144968"/>
    </reaction>
    <physiologicalReaction direction="left-to-right" evidence="14">
        <dbReference type="Rhea" id="RHEA:24181"/>
    </physiologicalReaction>
</comment>
<dbReference type="GO" id="GO:0005634">
    <property type="term" value="C:nucleus"/>
    <property type="evidence" value="ECO:0007669"/>
    <property type="project" value="UniProtKB-SubCell"/>
</dbReference>
<dbReference type="FunFam" id="3.30.60.60:FF:000001">
    <property type="entry name" value="Histone acetyltransferase"/>
    <property type="match status" value="1"/>
</dbReference>
<dbReference type="Gene3D" id="3.40.630.30">
    <property type="match status" value="1"/>
</dbReference>
<dbReference type="GO" id="GO:0006357">
    <property type="term" value="P:regulation of transcription by RNA polymerase II"/>
    <property type="evidence" value="ECO:0007669"/>
    <property type="project" value="TreeGrafter"/>
</dbReference>
<keyword evidence="6" id="KW-0156">Chromatin regulator</keyword>
<feature type="active site" description="Proton donor/acceptor" evidence="18">
    <location>
        <position position="609"/>
    </location>
</feature>
<feature type="compositionally biased region" description="Low complexity" evidence="19">
    <location>
        <begin position="93"/>
        <end position="113"/>
    </location>
</feature>
<keyword evidence="5" id="KW-0227">DNA damage</keyword>
<dbReference type="PANTHER" id="PTHR10615">
    <property type="entry name" value="HISTONE ACETYLTRANSFERASE"/>
    <property type="match status" value="1"/>
</dbReference>
<dbReference type="AlphaFoldDB" id="A0A507FLR0"/>
<dbReference type="SUPFAM" id="SSF54160">
    <property type="entry name" value="Chromo domain-like"/>
    <property type="match status" value="1"/>
</dbReference>
<feature type="compositionally biased region" description="Basic and acidic residues" evidence="19">
    <location>
        <begin position="274"/>
        <end position="284"/>
    </location>
</feature>
<organism evidence="21 22">
    <name type="scientific">Chytriomyces confervae</name>
    <dbReference type="NCBI Taxonomy" id="246404"/>
    <lineage>
        <taxon>Eukaryota</taxon>
        <taxon>Fungi</taxon>
        <taxon>Fungi incertae sedis</taxon>
        <taxon>Chytridiomycota</taxon>
        <taxon>Chytridiomycota incertae sedis</taxon>
        <taxon>Chytridiomycetes</taxon>
        <taxon>Chytridiales</taxon>
        <taxon>Chytriomycetaceae</taxon>
        <taxon>Chytriomyces</taxon>
    </lineage>
</organism>
<keyword evidence="11" id="KW-0234">DNA repair</keyword>
<dbReference type="Gene3D" id="3.30.60.60">
    <property type="entry name" value="N-acetyl transferase-like"/>
    <property type="match status" value="1"/>
</dbReference>
<dbReference type="GO" id="GO:0140064">
    <property type="term" value="F:peptide crotonyltransferase activity"/>
    <property type="evidence" value="ECO:0007669"/>
    <property type="project" value="RHEA"/>
</dbReference>
<dbReference type="Gene3D" id="2.30.30.140">
    <property type="match status" value="1"/>
</dbReference>
<comment type="catalytic activity">
    <reaction evidence="15">
        <text>(2E)-butenoyl-CoA + L-lysyl-[protein] = N(6)-(2E)-butenoyl-L-lysyl-[protein] + CoA + H(+)</text>
        <dbReference type="Rhea" id="RHEA:53908"/>
        <dbReference type="Rhea" id="RHEA-COMP:9752"/>
        <dbReference type="Rhea" id="RHEA-COMP:13707"/>
        <dbReference type="ChEBI" id="CHEBI:15378"/>
        <dbReference type="ChEBI" id="CHEBI:29969"/>
        <dbReference type="ChEBI" id="CHEBI:57287"/>
        <dbReference type="ChEBI" id="CHEBI:57332"/>
        <dbReference type="ChEBI" id="CHEBI:137954"/>
    </reaction>
    <physiologicalReaction direction="left-to-right" evidence="15">
        <dbReference type="Rhea" id="RHEA:53909"/>
    </physiologicalReaction>
</comment>
<gene>
    <name evidence="21" type="ORF">CcCBS67573_g02452</name>
</gene>
<comment type="caution">
    <text evidence="21">The sequence shown here is derived from an EMBL/GenBank/DDBJ whole genome shotgun (WGS) entry which is preliminary data.</text>
</comment>
<feature type="compositionally biased region" description="Polar residues" evidence="19">
    <location>
        <begin position="398"/>
        <end position="408"/>
    </location>
</feature>
<feature type="compositionally biased region" description="Low complexity" evidence="19">
    <location>
        <begin position="147"/>
        <end position="171"/>
    </location>
</feature>
<evidence type="ECO:0000256" key="9">
    <source>
        <dbReference type="ARBA" id="ARBA00023159"/>
    </source>
</evidence>
<comment type="similarity">
    <text evidence="2">Belongs to the MYST (SAS/MOZ) family.</text>
</comment>
<evidence type="ECO:0000256" key="8">
    <source>
        <dbReference type="ARBA" id="ARBA00023015"/>
    </source>
</evidence>
<dbReference type="Pfam" id="PF11717">
    <property type="entry name" value="Tudor-knot"/>
    <property type="match status" value="1"/>
</dbReference>
<evidence type="ECO:0000313" key="22">
    <source>
        <dbReference type="Proteomes" id="UP000320333"/>
    </source>
</evidence>
<feature type="region of interest" description="Disordered" evidence="19">
    <location>
        <begin position="130"/>
        <end position="173"/>
    </location>
</feature>
<sequence>MGGHSTPSTPSGPLVLNEHGVAVGCFIMVDKKQRTPGEVVASEAREWHRAEILSIRGSGISYYVHFDGFNKRLDEWVKPDRIDFSSVQLPTRSASSSHGHGSSSKASNKNKGGTPLAKSLVSKLAATHSALSTMSSPLPPSTPSAPPHRSASTMSTSSSVSTTSLPNTLSTPYQLSTGQNLAVPVTPLNNAQSRKRKASSSLSAPAAVASPTSSSAKELRSNHSTPEPSDNEHVADDAMSVDTHAEAHDDDDVISSHSAGRRTNRASKLSSSIHRNDSPLKEESQNMMDVDSENPKHLHDHVSSRSQDHEDGDLDADDDHDDHDDDDDAESMAANSRQAASGASKGKGASANNKMKLESGDVDIVGEHGEDGDSQDHGLVGEDGGNQKGGKGGAGDQSTALGTLNPDGTFSKEKEIEKLRTSGSMTQSVTEISRVKNIDRIIMGPNEVETWYFSPYPEEFTHSDAVYICQFCLEPYGSLRPFERHRQKCQMRHPPGNEIYRKNDLSFFEIDGRKQKHYCRNLCLLSKLFLDHKTLYYDVDPFMFYILTKNDDVGQNIIGYFSKEKQSAEEYNLACILTLPQNQRMGYGKVLIEFSYELSKIEKKAGSPEKPLSDLGLLSYRSYWSDIILEILYKHRGDILVSDIVEQSAICTEDVVHTLQALDMVKYYKGQYILCLSEKNIEYHEKNMRKSKIKIDPVELQ</sequence>
<dbReference type="SUPFAM" id="SSF55729">
    <property type="entry name" value="Acyl-CoA N-acyltransferases (Nat)"/>
    <property type="match status" value="1"/>
</dbReference>
<name>A0A507FLR0_9FUNG</name>
<evidence type="ECO:0000256" key="15">
    <source>
        <dbReference type="ARBA" id="ARBA00047752"/>
    </source>
</evidence>
<evidence type="ECO:0000256" key="17">
    <source>
        <dbReference type="ARBA" id="ARBA00048940"/>
    </source>
</evidence>
<feature type="region of interest" description="Disordered" evidence="19">
    <location>
        <begin position="88"/>
        <end position="115"/>
    </location>
</feature>
<evidence type="ECO:0000256" key="1">
    <source>
        <dbReference type="ARBA" id="ARBA00004123"/>
    </source>
</evidence>
<keyword evidence="9" id="KW-0010">Activator</keyword>
<evidence type="ECO:0000256" key="19">
    <source>
        <dbReference type="SAM" id="MobiDB-lite"/>
    </source>
</evidence>
<evidence type="ECO:0000256" key="6">
    <source>
        <dbReference type="ARBA" id="ARBA00022853"/>
    </source>
</evidence>